<dbReference type="Gramene" id="TKV95909">
    <property type="protein sequence ID" value="TKV95909"/>
    <property type="gene ID" value="SEVIR_9G393766v2"/>
</dbReference>
<keyword evidence="7 12" id="KW-0560">Oxidoreductase</keyword>
<evidence type="ECO:0000256" key="3">
    <source>
        <dbReference type="ARBA" id="ARBA00022617"/>
    </source>
</evidence>
<dbReference type="OMA" id="CCAASIS"/>
<evidence type="ECO:0000313" key="13">
    <source>
        <dbReference type="EMBL" id="TKV95909.1"/>
    </source>
</evidence>
<proteinExistence type="inferred from homology"/>
<comment type="subcellular location">
    <subcellularLocation>
        <location evidence="1">Membrane</location>
    </subcellularLocation>
</comment>
<dbReference type="GO" id="GO:0004497">
    <property type="term" value="F:monooxygenase activity"/>
    <property type="evidence" value="ECO:0007669"/>
    <property type="project" value="UniProtKB-KW"/>
</dbReference>
<sequence length="285" mass="32139">MAIYLESLLDVQIPGLKYLPTERNRRKWMLEKKLRTSLLQIIQPRLASTCRDYGNDLLGLMLESCIATEQGGKKGDLSMSIDEIIHECKMFFFAGHDTTSLLLTWAIFLLSAYPEWQERLRKEVFREIGREQPSADALSKLKETTMVLLETLRLYGPALFVQRKPVTDITVGATKLPKGVTVVIPIPIMHREKEVWGDDAGEFNPLRFENGVTRAGKVPHAMIAFSMGPRSCIGQNFAMLEAKSTLALLLQFSFTLSPDYVHAPADVFSLKPKFGLPVIVRRLDA</sequence>
<dbReference type="GO" id="GO:0016705">
    <property type="term" value="F:oxidoreductase activity, acting on paired donors, with incorporation or reduction of molecular oxygen"/>
    <property type="evidence" value="ECO:0007669"/>
    <property type="project" value="InterPro"/>
</dbReference>
<keyword evidence="8 11" id="KW-0408">Iron</keyword>
<dbReference type="InterPro" id="IPR017972">
    <property type="entry name" value="Cyt_P450_CS"/>
</dbReference>
<dbReference type="GO" id="GO:0016020">
    <property type="term" value="C:membrane"/>
    <property type="evidence" value="ECO:0007669"/>
    <property type="project" value="UniProtKB-SubCell"/>
</dbReference>
<name>A0A4U6T2U8_SETVI</name>
<keyword evidence="9 12" id="KW-0503">Monooxygenase</keyword>
<organism evidence="13 14">
    <name type="scientific">Setaria viridis</name>
    <name type="common">Green bristlegrass</name>
    <name type="synonym">Setaria italica subsp. viridis</name>
    <dbReference type="NCBI Taxonomy" id="4556"/>
    <lineage>
        <taxon>Eukaryota</taxon>
        <taxon>Viridiplantae</taxon>
        <taxon>Streptophyta</taxon>
        <taxon>Embryophyta</taxon>
        <taxon>Tracheophyta</taxon>
        <taxon>Spermatophyta</taxon>
        <taxon>Magnoliopsida</taxon>
        <taxon>Liliopsida</taxon>
        <taxon>Poales</taxon>
        <taxon>Poaceae</taxon>
        <taxon>PACMAD clade</taxon>
        <taxon>Panicoideae</taxon>
        <taxon>Panicodae</taxon>
        <taxon>Paniceae</taxon>
        <taxon>Cenchrinae</taxon>
        <taxon>Setaria</taxon>
    </lineage>
</organism>
<evidence type="ECO:0000313" key="14">
    <source>
        <dbReference type="Proteomes" id="UP000298652"/>
    </source>
</evidence>
<dbReference type="GO" id="GO:0006629">
    <property type="term" value="P:lipid metabolic process"/>
    <property type="evidence" value="ECO:0007669"/>
    <property type="project" value="UniProtKB-ARBA"/>
</dbReference>
<dbReference type="InterPro" id="IPR001128">
    <property type="entry name" value="Cyt_P450"/>
</dbReference>
<feature type="binding site" description="axial binding residue" evidence="11">
    <location>
        <position position="232"/>
    </location>
    <ligand>
        <name>heme</name>
        <dbReference type="ChEBI" id="CHEBI:30413"/>
    </ligand>
    <ligandPart>
        <name>Fe</name>
        <dbReference type="ChEBI" id="CHEBI:18248"/>
    </ligandPart>
</feature>
<evidence type="ECO:0000256" key="1">
    <source>
        <dbReference type="ARBA" id="ARBA00004370"/>
    </source>
</evidence>
<dbReference type="EMBL" id="CM016560">
    <property type="protein sequence ID" value="TKV95909.1"/>
    <property type="molecule type" value="Genomic_DNA"/>
</dbReference>
<dbReference type="SUPFAM" id="SSF48264">
    <property type="entry name" value="Cytochrome P450"/>
    <property type="match status" value="1"/>
</dbReference>
<dbReference type="Gene3D" id="1.10.630.10">
    <property type="entry name" value="Cytochrome P450"/>
    <property type="match status" value="1"/>
</dbReference>
<dbReference type="PRINTS" id="PR00385">
    <property type="entry name" value="P450"/>
</dbReference>
<keyword evidence="6" id="KW-1133">Transmembrane helix</keyword>
<gene>
    <name evidence="13" type="ORF">SEVIR_9G393766v2</name>
</gene>
<dbReference type="Pfam" id="PF00067">
    <property type="entry name" value="p450"/>
    <property type="match status" value="1"/>
</dbReference>
<dbReference type="InterPro" id="IPR036396">
    <property type="entry name" value="Cyt_P450_sf"/>
</dbReference>
<dbReference type="AlphaFoldDB" id="A0A4U6T2U8"/>
<keyword evidence="4" id="KW-0812">Transmembrane</keyword>
<evidence type="ECO:0000256" key="10">
    <source>
        <dbReference type="ARBA" id="ARBA00023136"/>
    </source>
</evidence>
<evidence type="ECO:0000256" key="12">
    <source>
        <dbReference type="RuleBase" id="RU000461"/>
    </source>
</evidence>
<dbReference type="InterPro" id="IPR002401">
    <property type="entry name" value="Cyt_P450_E_grp-I"/>
</dbReference>
<dbReference type="PRINTS" id="PR00463">
    <property type="entry name" value="EP450I"/>
</dbReference>
<protein>
    <recommendedName>
        <fullName evidence="15">Cytochrome P450</fullName>
    </recommendedName>
</protein>
<dbReference type="InterPro" id="IPR050665">
    <property type="entry name" value="Cytochrome_P450_Monooxygen"/>
</dbReference>
<dbReference type="PROSITE" id="PS00086">
    <property type="entry name" value="CYTOCHROME_P450"/>
    <property type="match status" value="1"/>
</dbReference>
<keyword evidence="10" id="KW-0472">Membrane</keyword>
<keyword evidence="5 11" id="KW-0479">Metal-binding</keyword>
<comment type="similarity">
    <text evidence="2 12">Belongs to the cytochrome P450 family.</text>
</comment>
<dbReference type="Proteomes" id="UP000298652">
    <property type="component" value="Chromosome 9"/>
</dbReference>
<keyword evidence="3 11" id="KW-0349">Heme</keyword>
<dbReference type="PANTHER" id="PTHR24282">
    <property type="entry name" value="CYTOCHROME P450 FAMILY MEMBER"/>
    <property type="match status" value="1"/>
</dbReference>
<evidence type="ECO:0000256" key="6">
    <source>
        <dbReference type="ARBA" id="ARBA00022989"/>
    </source>
</evidence>
<evidence type="ECO:0008006" key="15">
    <source>
        <dbReference type="Google" id="ProtNLM"/>
    </source>
</evidence>
<dbReference type="PANTHER" id="PTHR24282:SF150">
    <property type="entry name" value="CYTOCHROME P450 709B2"/>
    <property type="match status" value="1"/>
</dbReference>
<evidence type="ECO:0000256" key="8">
    <source>
        <dbReference type="ARBA" id="ARBA00023004"/>
    </source>
</evidence>
<evidence type="ECO:0000256" key="4">
    <source>
        <dbReference type="ARBA" id="ARBA00022692"/>
    </source>
</evidence>
<dbReference type="GO" id="GO:0020037">
    <property type="term" value="F:heme binding"/>
    <property type="evidence" value="ECO:0007669"/>
    <property type="project" value="InterPro"/>
</dbReference>
<accession>A0A4U6T2U8</accession>
<comment type="cofactor">
    <cofactor evidence="11">
        <name>heme</name>
        <dbReference type="ChEBI" id="CHEBI:30413"/>
    </cofactor>
</comment>
<evidence type="ECO:0000256" key="5">
    <source>
        <dbReference type="ARBA" id="ARBA00022723"/>
    </source>
</evidence>
<evidence type="ECO:0000256" key="9">
    <source>
        <dbReference type="ARBA" id="ARBA00023033"/>
    </source>
</evidence>
<keyword evidence="14" id="KW-1185">Reference proteome</keyword>
<evidence type="ECO:0000256" key="11">
    <source>
        <dbReference type="PIRSR" id="PIRSR602401-1"/>
    </source>
</evidence>
<dbReference type="GO" id="GO:0005506">
    <property type="term" value="F:iron ion binding"/>
    <property type="evidence" value="ECO:0007669"/>
    <property type="project" value="InterPro"/>
</dbReference>
<reference evidence="13" key="1">
    <citation type="submission" date="2019-03" db="EMBL/GenBank/DDBJ databases">
        <title>WGS assembly of Setaria viridis.</title>
        <authorList>
            <person name="Huang P."/>
            <person name="Jenkins J."/>
            <person name="Grimwood J."/>
            <person name="Barry K."/>
            <person name="Healey A."/>
            <person name="Mamidi S."/>
            <person name="Sreedasyam A."/>
            <person name="Shu S."/>
            <person name="Feldman M."/>
            <person name="Wu J."/>
            <person name="Yu Y."/>
            <person name="Chen C."/>
            <person name="Johnson J."/>
            <person name="Rokhsar D."/>
            <person name="Baxter I."/>
            <person name="Schmutz J."/>
            <person name="Brutnell T."/>
            <person name="Kellogg E."/>
        </authorList>
    </citation>
    <scope>NUCLEOTIDE SEQUENCE [LARGE SCALE GENOMIC DNA]</scope>
</reference>
<evidence type="ECO:0000256" key="7">
    <source>
        <dbReference type="ARBA" id="ARBA00023002"/>
    </source>
</evidence>
<evidence type="ECO:0000256" key="2">
    <source>
        <dbReference type="ARBA" id="ARBA00010617"/>
    </source>
</evidence>